<gene>
    <name evidence="1" type="ORF">Ao3042_03394</name>
</gene>
<evidence type="ECO:0000313" key="1">
    <source>
        <dbReference type="EMBL" id="EIT80153.1"/>
    </source>
</evidence>
<comment type="caution">
    <text evidence="1">The sequence shown here is derived from an EMBL/GenBank/DDBJ whole genome shotgun (WGS) entry which is preliminary data.</text>
</comment>
<dbReference type="OrthoDB" id="4207132at2759"/>
<proteinExistence type="predicted"/>
<evidence type="ECO:0000313" key="2">
    <source>
        <dbReference type="Proteomes" id="UP000002812"/>
    </source>
</evidence>
<dbReference type="HOGENOM" id="CLU_073100_0_0_1"/>
<dbReference type="EMBL" id="AKHY01000118">
    <property type="protein sequence ID" value="EIT80153.1"/>
    <property type="molecule type" value="Genomic_DNA"/>
</dbReference>
<accession>I8U0M0</accession>
<reference evidence="2" key="2">
    <citation type="submission" date="2012-06" db="EMBL/GenBank/DDBJ databases">
        <title>Comparative genomic analyses of Aspergillus oryzae 3.042 and A. oryzae RIB40 for soy-sauce fermentation.</title>
        <authorList>
            <person name="Zhao G."/>
            <person name="Hou L."/>
            <person name="Wang C."/>
            <person name="Cao X."/>
        </authorList>
    </citation>
    <scope>NUCLEOTIDE SEQUENCE [LARGE SCALE GENOMIC DNA]</scope>
    <source>
        <strain evidence="2">3.042</strain>
    </source>
</reference>
<protein>
    <submittedName>
        <fullName evidence="1">Uncharacterized protein</fullName>
    </submittedName>
</protein>
<dbReference type="Proteomes" id="UP000002812">
    <property type="component" value="Unassembled WGS sequence"/>
</dbReference>
<sequence>MSQFMFFPNMHWRNLVLNFPESDHHSLSPSSWRVTQKINESIISYTQKEAEETKQLPLACAKFECETLEDSSNKAILIVYMEIPCEDTECAAEGTYETPLSVRVEFTAHYLLTLNGCRYSPGAIQYKEETQTSGDRHAFMPGGKIYYLVIGKLPGVPLGNGYIQGPFKPLDLANMGIPRSGQLDPYGPKVLEIWGLAIAPKGTVDYDIPIDCLEQFGWIL</sequence>
<name>I8U0M0_ASPO3</name>
<reference evidence="1 2" key="1">
    <citation type="journal article" date="2012" name="Eukaryot. Cell">
        <title>Draft genome sequence of Aspergillus oryzae strain 3.042.</title>
        <authorList>
            <person name="Zhao G."/>
            <person name="Yao Y."/>
            <person name="Qi W."/>
            <person name="Wang C."/>
            <person name="Hou L."/>
            <person name="Zeng B."/>
            <person name="Cao X."/>
        </authorList>
    </citation>
    <scope>NUCLEOTIDE SEQUENCE [LARGE SCALE GENOMIC DNA]</scope>
    <source>
        <strain evidence="1 2">3.042</strain>
    </source>
</reference>
<organism evidence="1 2">
    <name type="scientific">Aspergillus oryzae (strain 3.042)</name>
    <name type="common">Yellow koji mold</name>
    <dbReference type="NCBI Taxonomy" id="1160506"/>
    <lineage>
        <taxon>Eukaryota</taxon>
        <taxon>Fungi</taxon>
        <taxon>Dikarya</taxon>
        <taxon>Ascomycota</taxon>
        <taxon>Pezizomycotina</taxon>
        <taxon>Eurotiomycetes</taxon>
        <taxon>Eurotiomycetidae</taxon>
        <taxon>Eurotiales</taxon>
        <taxon>Aspergillaceae</taxon>
        <taxon>Aspergillus</taxon>
        <taxon>Aspergillus subgen. Circumdati</taxon>
    </lineage>
</organism>
<dbReference type="AlphaFoldDB" id="I8U0M0"/>